<dbReference type="GeneID" id="19398561"/>
<protein>
    <submittedName>
        <fullName evidence="3">Uncharacterized protein</fullName>
    </submittedName>
</protein>
<evidence type="ECO:0000313" key="4">
    <source>
        <dbReference type="Proteomes" id="UP000016935"/>
    </source>
</evidence>
<organism evidence="3 4">
    <name type="scientific">Exserohilum turcicum (strain 28A)</name>
    <name type="common">Northern leaf blight fungus</name>
    <name type="synonym">Setosphaeria turcica</name>
    <dbReference type="NCBI Taxonomy" id="671987"/>
    <lineage>
        <taxon>Eukaryota</taxon>
        <taxon>Fungi</taxon>
        <taxon>Dikarya</taxon>
        <taxon>Ascomycota</taxon>
        <taxon>Pezizomycotina</taxon>
        <taxon>Dothideomycetes</taxon>
        <taxon>Pleosporomycetidae</taxon>
        <taxon>Pleosporales</taxon>
        <taxon>Pleosporineae</taxon>
        <taxon>Pleosporaceae</taxon>
        <taxon>Exserohilum</taxon>
    </lineage>
</organism>
<gene>
    <name evidence="3" type="ORF">SETTUDRAFT_162860</name>
</gene>
<accession>R0KB93</accession>
<dbReference type="Proteomes" id="UP000016935">
    <property type="component" value="Unassembled WGS sequence"/>
</dbReference>
<feature type="coiled-coil region" evidence="1">
    <location>
        <begin position="121"/>
        <end position="151"/>
    </location>
</feature>
<feature type="region of interest" description="Disordered" evidence="2">
    <location>
        <begin position="348"/>
        <end position="388"/>
    </location>
</feature>
<dbReference type="PANTHER" id="PTHR21974">
    <property type="entry name" value="RE15880P"/>
    <property type="match status" value="1"/>
</dbReference>
<evidence type="ECO:0000256" key="1">
    <source>
        <dbReference type="SAM" id="Coils"/>
    </source>
</evidence>
<dbReference type="OrthoDB" id="2562743at2759"/>
<reference evidence="3 4" key="2">
    <citation type="journal article" date="2013" name="PLoS Genet.">
        <title>Comparative genome structure, secondary metabolite, and effector coding capacity across Cochliobolus pathogens.</title>
        <authorList>
            <person name="Condon B.J."/>
            <person name="Leng Y."/>
            <person name="Wu D."/>
            <person name="Bushley K.E."/>
            <person name="Ohm R.A."/>
            <person name="Otillar R."/>
            <person name="Martin J."/>
            <person name="Schackwitz W."/>
            <person name="Grimwood J."/>
            <person name="MohdZainudin N."/>
            <person name="Xue C."/>
            <person name="Wang R."/>
            <person name="Manning V.A."/>
            <person name="Dhillon B."/>
            <person name="Tu Z.J."/>
            <person name="Steffenson B.J."/>
            <person name="Salamov A."/>
            <person name="Sun H."/>
            <person name="Lowry S."/>
            <person name="LaButti K."/>
            <person name="Han J."/>
            <person name="Copeland A."/>
            <person name="Lindquist E."/>
            <person name="Barry K."/>
            <person name="Schmutz J."/>
            <person name="Baker S.E."/>
            <person name="Ciuffetti L.M."/>
            <person name="Grigoriev I.V."/>
            <person name="Zhong S."/>
            <person name="Turgeon B.G."/>
        </authorList>
    </citation>
    <scope>NUCLEOTIDE SEQUENCE [LARGE SCALE GENOMIC DNA]</scope>
    <source>
        <strain evidence="4">28A</strain>
    </source>
</reference>
<keyword evidence="4" id="KW-1185">Reference proteome</keyword>
<dbReference type="HOGENOM" id="CLU_044873_1_0_1"/>
<sequence length="388" mass="44514">MSSIYQKIQQAAHRNEQLLRGLEETDAAPSQLRQQNAYLDDLEVQIGNTMKRVDHLKRKTAIELKEHEKYRDSNFRRFAHKASGKKERFAEKAAKEEKEYFDAIQQQKSAEDELAYTRQLLHEAEARKSDLQSQVKRHESLQAELDALYNTIFAGCIPEFPDEYQKEEACSTAHNHVQKITQKLEHERHVLFLLGQVAVKLSTARNALDCAYGMSQWDMFGGGTMASMQKRNHLERAESVIQQVRMLQQQLKQVAPEIPDMGQLQIALGSIWTDVVFDNIFTDMDMHDQIKQSMMQVVHAGSKCSSIIRQREQLEKSLRQELNRAKTQLQHARQELQHAREEAFRRVLEDAQRETSAPALGGTPASANCKPQPPEYTFSDGPPPGYLD</sequence>
<evidence type="ECO:0000313" key="3">
    <source>
        <dbReference type="EMBL" id="EOA86629.1"/>
    </source>
</evidence>
<dbReference type="eggNOG" id="ENOG502RXPA">
    <property type="taxonomic scope" value="Eukaryota"/>
</dbReference>
<evidence type="ECO:0000256" key="2">
    <source>
        <dbReference type="SAM" id="MobiDB-lite"/>
    </source>
</evidence>
<keyword evidence="1" id="KW-0175">Coiled coil</keyword>
<dbReference type="AlphaFoldDB" id="R0KB93"/>
<reference evidence="3 4" key="1">
    <citation type="journal article" date="2012" name="PLoS Pathog.">
        <title>Diverse lifestyles and strategies of plant pathogenesis encoded in the genomes of eighteen Dothideomycetes fungi.</title>
        <authorList>
            <person name="Ohm R.A."/>
            <person name="Feau N."/>
            <person name="Henrissat B."/>
            <person name="Schoch C.L."/>
            <person name="Horwitz B.A."/>
            <person name="Barry K.W."/>
            <person name="Condon B.J."/>
            <person name="Copeland A.C."/>
            <person name="Dhillon B."/>
            <person name="Glaser F."/>
            <person name="Hesse C.N."/>
            <person name="Kosti I."/>
            <person name="LaButti K."/>
            <person name="Lindquist E.A."/>
            <person name="Lucas S."/>
            <person name="Salamov A.A."/>
            <person name="Bradshaw R.E."/>
            <person name="Ciuffetti L."/>
            <person name="Hamelin R.C."/>
            <person name="Kema G.H.J."/>
            <person name="Lawrence C."/>
            <person name="Scott J.A."/>
            <person name="Spatafora J.W."/>
            <person name="Turgeon B.G."/>
            <person name="de Wit P.J.G.M."/>
            <person name="Zhong S."/>
            <person name="Goodwin S.B."/>
            <person name="Grigoriev I.V."/>
        </authorList>
    </citation>
    <scope>NUCLEOTIDE SEQUENCE [LARGE SCALE GENOMIC DNA]</scope>
    <source>
        <strain evidence="4">28A</strain>
    </source>
</reference>
<dbReference type="PANTHER" id="PTHR21974:SF2">
    <property type="entry name" value="RE15880P"/>
    <property type="match status" value="1"/>
</dbReference>
<name>R0KB93_EXST2</name>
<feature type="coiled-coil region" evidence="1">
    <location>
        <begin position="5"/>
        <end position="59"/>
    </location>
</feature>
<feature type="coiled-coil region" evidence="1">
    <location>
        <begin position="304"/>
        <end position="346"/>
    </location>
</feature>
<proteinExistence type="predicted"/>
<dbReference type="STRING" id="671987.R0KB93"/>
<dbReference type="RefSeq" id="XP_008025274.1">
    <property type="nucleotide sequence ID" value="XM_008027083.1"/>
</dbReference>
<dbReference type="EMBL" id="KB908592">
    <property type="protein sequence ID" value="EOA86629.1"/>
    <property type="molecule type" value="Genomic_DNA"/>
</dbReference>